<dbReference type="PROSITE" id="PS00647">
    <property type="entry name" value="THYMID_PHOSPHORYLASE"/>
    <property type="match status" value="1"/>
</dbReference>
<accession>A0A532UU03</accession>
<dbReference type="EMBL" id="NJBN01000010">
    <property type="protein sequence ID" value="TKJ38419.1"/>
    <property type="molecule type" value="Genomic_DNA"/>
</dbReference>
<dbReference type="InterPro" id="IPR018090">
    <property type="entry name" value="Pyrmidine_PPas_bac/euk"/>
</dbReference>
<feature type="domain" description="Pyrimidine nucleoside phosphorylase C-terminal" evidence="7">
    <location>
        <begin position="346"/>
        <end position="420"/>
    </location>
</feature>
<dbReference type="InterPro" id="IPR013102">
    <property type="entry name" value="PYNP_C"/>
</dbReference>
<dbReference type="Gene3D" id="3.90.1170.30">
    <property type="entry name" value="Pyrimidine nucleoside phosphorylase-like, C-terminal domain"/>
    <property type="match status" value="1"/>
</dbReference>
<name>A0A532UU03_UNCL8</name>
<dbReference type="GO" id="GO:0004645">
    <property type="term" value="F:1,4-alpha-oligoglucan phosphorylase activity"/>
    <property type="evidence" value="ECO:0007669"/>
    <property type="project" value="InterPro"/>
</dbReference>
<evidence type="ECO:0000256" key="6">
    <source>
        <dbReference type="ARBA" id="ARBA00048550"/>
    </source>
</evidence>
<dbReference type="InterPro" id="IPR035902">
    <property type="entry name" value="Nuc_phospho_transferase"/>
</dbReference>
<proteinExistence type="inferred from homology"/>
<comment type="similarity">
    <text evidence="1">Belongs to the thymidine/pyrimidine-nucleoside phosphorylase family.</text>
</comment>
<dbReference type="InterPro" id="IPR017459">
    <property type="entry name" value="Glycosyl_Trfase_fam3_N_dom"/>
</dbReference>
<dbReference type="NCBIfam" id="TIGR02644">
    <property type="entry name" value="Y_phosphoryl"/>
    <property type="match status" value="1"/>
</dbReference>
<dbReference type="EC" id="2.4.2.4" evidence="3"/>
<dbReference type="Pfam" id="PF02885">
    <property type="entry name" value="Glycos_trans_3N"/>
    <property type="match status" value="1"/>
</dbReference>
<dbReference type="GO" id="GO:0006206">
    <property type="term" value="P:pyrimidine nucleobase metabolic process"/>
    <property type="evidence" value="ECO:0007669"/>
    <property type="project" value="InterPro"/>
</dbReference>
<evidence type="ECO:0000259" key="7">
    <source>
        <dbReference type="SMART" id="SM00941"/>
    </source>
</evidence>
<evidence type="ECO:0000313" key="9">
    <source>
        <dbReference type="Proteomes" id="UP000319619"/>
    </source>
</evidence>
<dbReference type="InterPro" id="IPR017872">
    <property type="entry name" value="Pyrmidine_PPase_CS"/>
</dbReference>
<dbReference type="Proteomes" id="UP000319619">
    <property type="component" value="Unassembled WGS sequence"/>
</dbReference>
<dbReference type="PANTHER" id="PTHR10515:SF0">
    <property type="entry name" value="THYMIDINE PHOSPHORYLASE"/>
    <property type="match status" value="1"/>
</dbReference>
<dbReference type="SUPFAM" id="SSF47648">
    <property type="entry name" value="Nucleoside phosphorylase/phosphoribosyltransferase N-terminal domain"/>
    <property type="match status" value="1"/>
</dbReference>
<dbReference type="SUPFAM" id="SSF54680">
    <property type="entry name" value="Pyrimidine nucleoside phosphorylase C-terminal domain"/>
    <property type="match status" value="1"/>
</dbReference>
<dbReference type="InterPro" id="IPR000312">
    <property type="entry name" value="Glycosyl_Trfase_fam3"/>
</dbReference>
<protein>
    <recommendedName>
        <fullName evidence="3">thymidine phosphorylase</fullName>
        <ecNumber evidence="3">2.4.2.4</ecNumber>
    </recommendedName>
</protein>
<organism evidence="8 9">
    <name type="scientific">candidate division LCP-89 bacterium B3_LCP</name>
    <dbReference type="NCBI Taxonomy" id="2012998"/>
    <lineage>
        <taxon>Bacteria</taxon>
        <taxon>Pseudomonadati</taxon>
        <taxon>Bacteria division LCP-89</taxon>
    </lineage>
</organism>
<evidence type="ECO:0000256" key="5">
    <source>
        <dbReference type="ARBA" id="ARBA00022679"/>
    </source>
</evidence>
<dbReference type="PIRSF" id="PIRSF000478">
    <property type="entry name" value="TP_PyNP"/>
    <property type="match status" value="1"/>
</dbReference>
<dbReference type="NCBIfam" id="NF004490">
    <property type="entry name" value="PRK05820.1"/>
    <property type="match status" value="1"/>
</dbReference>
<evidence type="ECO:0000256" key="1">
    <source>
        <dbReference type="ARBA" id="ARBA00006915"/>
    </source>
</evidence>
<dbReference type="AlphaFoldDB" id="A0A532UU03"/>
<dbReference type="SMART" id="SM00941">
    <property type="entry name" value="PYNP_C"/>
    <property type="match status" value="1"/>
</dbReference>
<sequence>MSVQNIIKKKRDGNELDPDEIRWAVDNYVSGEIPDYQMAALLMAICLKGMTQRETVNLTQAMIASGDQAEFGSSVGFRVDKHSTGGVGDKASLIIAPLVASLGVPVPMMSGRGLGHTGGTLDKLESIPGFQTDLNLHRFQRQVEEIGCAFIGQSEEIVPADRKLYALRDATGTVQSVPLICSSILSKKVAEGSNALLLDVKFGRGAVYQDISEARELAQNLVTIGENLGLKITALLTDMNQPLGRAVGNWIEVKECLDVLTGSEEPEDLVELSLSEAAMMIVLAGKAGDYSEARGIVQESFESGRGFDKFSEIVQWQNGDIGVIENYTEVPNAQYEFTMKAVSSGYINEVDALVIGQAAMNLGAGRMTKEDGIDHKAGIYLHKKRGDQVSSGDPLLSLYASTEEKLDAVVPDLESAFDICADPPEERPLILSKITTKGEERWEG</sequence>
<dbReference type="Pfam" id="PF00591">
    <property type="entry name" value="Glycos_transf_3"/>
    <property type="match status" value="1"/>
</dbReference>
<comment type="subunit">
    <text evidence="2">Homodimer.</text>
</comment>
<dbReference type="SUPFAM" id="SSF52418">
    <property type="entry name" value="Nucleoside phosphorylase/phosphoribosyltransferase catalytic domain"/>
    <property type="match status" value="1"/>
</dbReference>
<comment type="caution">
    <text evidence="8">The sequence shown here is derived from an EMBL/GenBank/DDBJ whole genome shotgun (WGS) entry which is preliminary data.</text>
</comment>
<keyword evidence="5" id="KW-0808">Transferase</keyword>
<evidence type="ECO:0000256" key="2">
    <source>
        <dbReference type="ARBA" id="ARBA00011738"/>
    </source>
</evidence>
<dbReference type="Gene3D" id="3.40.1030.10">
    <property type="entry name" value="Nucleoside phosphorylase/phosphoribosyltransferase catalytic domain"/>
    <property type="match status" value="1"/>
</dbReference>
<keyword evidence="4" id="KW-0328">Glycosyltransferase</keyword>
<comment type="catalytic activity">
    <reaction evidence="6">
        <text>thymidine + phosphate = 2-deoxy-alpha-D-ribose 1-phosphate + thymine</text>
        <dbReference type="Rhea" id="RHEA:16037"/>
        <dbReference type="ChEBI" id="CHEBI:17748"/>
        <dbReference type="ChEBI" id="CHEBI:17821"/>
        <dbReference type="ChEBI" id="CHEBI:43474"/>
        <dbReference type="ChEBI" id="CHEBI:57259"/>
        <dbReference type="EC" id="2.4.2.4"/>
    </reaction>
</comment>
<evidence type="ECO:0000256" key="3">
    <source>
        <dbReference type="ARBA" id="ARBA00011892"/>
    </source>
</evidence>
<dbReference type="PANTHER" id="PTHR10515">
    <property type="entry name" value="THYMIDINE PHOSPHORYLASE"/>
    <property type="match status" value="1"/>
</dbReference>
<dbReference type="Gene3D" id="1.20.970.10">
    <property type="entry name" value="Transferase, Pyrimidine Nucleoside Phosphorylase, Chain C"/>
    <property type="match status" value="1"/>
</dbReference>
<gene>
    <name evidence="8" type="ORF">CEE37_12945</name>
</gene>
<dbReference type="GO" id="GO:0006213">
    <property type="term" value="P:pyrimidine nucleoside metabolic process"/>
    <property type="evidence" value="ECO:0007669"/>
    <property type="project" value="InterPro"/>
</dbReference>
<dbReference type="InterPro" id="IPR036566">
    <property type="entry name" value="PYNP-like_C_sf"/>
</dbReference>
<dbReference type="Pfam" id="PF07831">
    <property type="entry name" value="PYNP_C"/>
    <property type="match status" value="1"/>
</dbReference>
<evidence type="ECO:0000256" key="4">
    <source>
        <dbReference type="ARBA" id="ARBA00022676"/>
    </source>
</evidence>
<dbReference type="FunFam" id="3.40.1030.10:FF:000003">
    <property type="entry name" value="Pyrimidine-nucleoside phosphorylase"/>
    <property type="match status" value="1"/>
</dbReference>
<evidence type="ECO:0000313" key="8">
    <source>
        <dbReference type="EMBL" id="TKJ38419.1"/>
    </source>
</evidence>
<reference evidence="8 9" key="1">
    <citation type="submission" date="2017-06" db="EMBL/GenBank/DDBJ databases">
        <title>Novel microbial phyla capable of carbon fixation and sulfur reduction in deep-sea sediments.</title>
        <authorList>
            <person name="Huang J."/>
            <person name="Baker B."/>
            <person name="Wang Y."/>
        </authorList>
    </citation>
    <scope>NUCLEOTIDE SEQUENCE [LARGE SCALE GENOMIC DNA]</scope>
    <source>
        <strain evidence="8">B3_LCP</strain>
    </source>
</reference>
<dbReference type="GO" id="GO:0009032">
    <property type="term" value="F:thymidine phosphorylase activity"/>
    <property type="evidence" value="ECO:0007669"/>
    <property type="project" value="UniProtKB-EC"/>
</dbReference>
<dbReference type="InterPro" id="IPR000053">
    <property type="entry name" value="Thymidine/pyrmidine_PPase"/>
</dbReference>
<dbReference type="InterPro" id="IPR036320">
    <property type="entry name" value="Glycosyl_Trfase_fam3_N_dom_sf"/>
</dbReference>
<dbReference type="GO" id="GO:0005829">
    <property type="term" value="C:cytosol"/>
    <property type="evidence" value="ECO:0007669"/>
    <property type="project" value="TreeGrafter"/>
</dbReference>